<name>A0AC34RC76_9BILA</name>
<evidence type="ECO:0000313" key="1">
    <source>
        <dbReference type="Proteomes" id="UP000887576"/>
    </source>
</evidence>
<reference evidence="2" key="1">
    <citation type="submission" date="2022-11" db="UniProtKB">
        <authorList>
            <consortium name="WormBaseParasite"/>
        </authorList>
    </citation>
    <scope>IDENTIFICATION</scope>
</reference>
<sequence>MMMRVFHVIGLDAFIGNKPKLNIFPKSTSSESSLIELSNQNYRNLTYLLGNRMSEYDNETRHKVPCVVNGGTQEEMIPEDQRWKRVCSINVRDTTENTGFGVCAMGHDHLLSGFKDGKPCFMLVFNKILGVAPKSKLRNGIDSVNSCHSEVVPIKYKSDVSNVSSLSKRWYTKLYVAIYWTT</sequence>
<dbReference type="WBParaSite" id="JU765_v2.g5649.t1">
    <property type="protein sequence ID" value="JU765_v2.g5649.t1"/>
    <property type="gene ID" value="JU765_v2.g5649"/>
</dbReference>
<protein>
    <submittedName>
        <fullName evidence="2">Uncharacterized protein</fullName>
    </submittedName>
</protein>
<organism evidence="1 2">
    <name type="scientific">Panagrolaimus sp. JU765</name>
    <dbReference type="NCBI Taxonomy" id="591449"/>
    <lineage>
        <taxon>Eukaryota</taxon>
        <taxon>Metazoa</taxon>
        <taxon>Ecdysozoa</taxon>
        <taxon>Nematoda</taxon>
        <taxon>Chromadorea</taxon>
        <taxon>Rhabditida</taxon>
        <taxon>Tylenchina</taxon>
        <taxon>Panagrolaimomorpha</taxon>
        <taxon>Panagrolaimoidea</taxon>
        <taxon>Panagrolaimidae</taxon>
        <taxon>Panagrolaimus</taxon>
    </lineage>
</organism>
<evidence type="ECO:0000313" key="2">
    <source>
        <dbReference type="WBParaSite" id="JU765_v2.g5649.t1"/>
    </source>
</evidence>
<dbReference type="Proteomes" id="UP000887576">
    <property type="component" value="Unplaced"/>
</dbReference>
<accession>A0AC34RC76</accession>
<proteinExistence type="predicted"/>